<dbReference type="Pfam" id="PF04542">
    <property type="entry name" value="Sigma70_r2"/>
    <property type="match status" value="1"/>
</dbReference>
<dbReference type="Gene3D" id="1.10.1740.10">
    <property type="match status" value="1"/>
</dbReference>
<dbReference type="InterPro" id="IPR014284">
    <property type="entry name" value="RNA_pol_sigma-70_dom"/>
</dbReference>
<keyword evidence="5" id="KW-0804">Transcription</keyword>
<evidence type="ECO:0000259" key="7">
    <source>
        <dbReference type="Pfam" id="PF04542"/>
    </source>
</evidence>
<keyword evidence="2" id="KW-0805">Transcription regulation</keyword>
<reference evidence="9 10" key="1">
    <citation type="submission" date="2020-08" db="EMBL/GenBank/DDBJ databases">
        <title>Whole genome shotgun sequence of Actinocatenispora thailandica NBRC 105041.</title>
        <authorList>
            <person name="Komaki H."/>
            <person name="Tamura T."/>
        </authorList>
    </citation>
    <scope>NUCLEOTIDE SEQUENCE [LARGE SCALE GENOMIC DNA]</scope>
    <source>
        <strain evidence="9 10">NBRC 105041</strain>
    </source>
</reference>
<proteinExistence type="inferred from homology"/>
<evidence type="ECO:0000259" key="8">
    <source>
        <dbReference type="Pfam" id="PF04545"/>
    </source>
</evidence>
<evidence type="ECO:0000256" key="2">
    <source>
        <dbReference type="ARBA" id="ARBA00023015"/>
    </source>
</evidence>
<dbReference type="AlphaFoldDB" id="A0A7R7HY00"/>
<gene>
    <name evidence="9" type="ORF">Athai_40610</name>
</gene>
<dbReference type="InterPro" id="IPR039425">
    <property type="entry name" value="RNA_pol_sigma-70-like"/>
</dbReference>
<dbReference type="CDD" id="cd06171">
    <property type="entry name" value="Sigma70_r4"/>
    <property type="match status" value="1"/>
</dbReference>
<dbReference type="InterPro" id="IPR013325">
    <property type="entry name" value="RNA_pol_sigma_r2"/>
</dbReference>
<name>A0A7R7HY00_9ACTN</name>
<dbReference type="PANTHER" id="PTHR43133">
    <property type="entry name" value="RNA POLYMERASE ECF-TYPE SIGMA FACTO"/>
    <property type="match status" value="1"/>
</dbReference>
<dbReference type="GO" id="GO:0006352">
    <property type="term" value="P:DNA-templated transcription initiation"/>
    <property type="evidence" value="ECO:0007669"/>
    <property type="project" value="InterPro"/>
</dbReference>
<accession>A0A7R7HY00</accession>
<evidence type="ECO:0000256" key="6">
    <source>
        <dbReference type="SAM" id="MobiDB-lite"/>
    </source>
</evidence>
<dbReference type="InterPro" id="IPR014325">
    <property type="entry name" value="RNA_pol_sigma-E_actinobac"/>
</dbReference>
<protein>
    <recommendedName>
        <fullName evidence="11">SigE family RNA polymerase sigma factor</fullName>
    </recommendedName>
</protein>
<dbReference type="Gene3D" id="1.10.10.10">
    <property type="entry name" value="Winged helix-like DNA-binding domain superfamily/Winged helix DNA-binding domain"/>
    <property type="match status" value="1"/>
</dbReference>
<dbReference type="SUPFAM" id="SSF88946">
    <property type="entry name" value="Sigma2 domain of RNA polymerase sigma factors"/>
    <property type="match status" value="1"/>
</dbReference>
<keyword evidence="4" id="KW-0238">DNA-binding</keyword>
<keyword evidence="10" id="KW-1185">Reference proteome</keyword>
<dbReference type="NCBIfam" id="TIGR02983">
    <property type="entry name" value="SigE-fam_strep"/>
    <property type="match status" value="1"/>
</dbReference>
<dbReference type="KEGG" id="atl:Athai_40610"/>
<dbReference type="NCBIfam" id="TIGR02937">
    <property type="entry name" value="sigma70-ECF"/>
    <property type="match status" value="1"/>
</dbReference>
<feature type="domain" description="RNA polymerase sigma-70 region 4" evidence="8">
    <location>
        <begin position="135"/>
        <end position="182"/>
    </location>
</feature>
<dbReference type="GO" id="GO:0016987">
    <property type="term" value="F:sigma factor activity"/>
    <property type="evidence" value="ECO:0007669"/>
    <property type="project" value="UniProtKB-KW"/>
</dbReference>
<feature type="domain" description="RNA polymerase sigma-70 region 2" evidence="7">
    <location>
        <begin position="39"/>
        <end position="105"/>
    </location>
</feature>
<comment type="similarity">
    <text evidence="1">Belongs to the sigma-70 factor family. ECF subfamily.</text>
</comment>
<dbReference type="Pfam" id="PF04545">
    <property type="entry name" value="Sigma70_r4"/>
    <property type="match status" value="1"/>
</dbReference>
<keyword evidence="3" id="KW-0731">Sigma factor</keyword>
<feature type="region of interest" description="Disordered" evidence="6">
    <location>
        <begin position="1"/>
        <end position="34"/>
    </location>
</feature>
<evidence type="ECO:0000313" key="10">
    <source>
        <dbReference type="Proteomes" id="UP000611640"/>
    </source>
</evidence>
<dbReference type="InterPro" id="IPR036388">
    <property type="entry name" value="WH-like_DNA-bd_sf"/>
</dbReference>
<evidence type="ECO:0000256" key="3">
    <source>
        <dbReference type="ARBA" id="ARBA00023082"/>
    </source>
</evidence>
<sequence>MSDDRSPAGGHGSPGPRPEQVVTGGPGTDDPDGAYEDFYRRRSQALLRYGYVLAGNPHDAADLVQEAFARLRVAWRRVRRRTDPEGYVRTTMVRLHVSRWRRLRRERVVADPPEAADEDAAMRRVGDDRGLWSQLAVLPPRQRAVLVLRYYDDRSDEEIADMLGVTKVTVRTQAHRALARLRDRWTPAAEPQKVVEGR</sequence>
<evidence type="ECO:0000256" key="5">
    <source>
        <dbReference type="ARBA" id="ARBA00023163"/>
    </source>
</evidence>
<dbReference type="PANTHER" id="PTHR43133:SF50">
    <property type="entry name" value="ECF RNA POLYMERASE SIGMA FACTOR SIGM"/>
    <property type="match status" value="1"/>
</dbReference>
<dbReference type="SUPFAM" id="SSF88659">
    <property type="entry name" value="Sigma3 and sigma4 domains of RNA polymerase sigma factors"/>
    <property type="match status" value="1"/>
</dbReference>
<dbReference type="RefSeq" id="WP_203962915.1">
    <property type="nucleotide sequence ID" value="NZ_AP023355.1"/>
</dbReference>
<dbReference type="EMBL" id="AP023355">
    <property type="protein sequence ID" value="BCJ36558.1"/>
    <property type="molecule type" value="Genomic_DNA"/>
</dbReference>
<dbReference type="InterPro" id="IPR007630">
    <property type="entry name" value="RNA_pol_sigma70_r4"/>
</dbReference>
<evidence type="ECO:0000256" key="1">
    <source>
        <dbReference type="ARBA" id="ARBA00010641"/>
    </source>
</evidence>
<evidence type="ECO:0000313" key="9">
    <source>
        <dbReference type="EMBL" id="BCJ36558.1"/>
    </source>
</evidence>
<dbReference type="GO" id="GO:0003677">
    <property type="term" value="F:DNA binding"/>
    <property type="evidence" value="ECO:0007669"/>
    <property type="project" value="UniProtKB-KW"/>
</dbReference>
<organism evidence="9 10">
    <name type="scientific">Actinocatenispora thailandica</name>
    <dbReference type="NCBI Taxonomy" id="227318"/>
    <lineage>
        <taxon>Bacteria</taxon>
        <taxon>Bacillati</taxon>
        <taxon>Actinomycetota</taxon>
        <taxon>Actinomycetes</taxon>
        <taxon>Micromonosporales</taxon>
        <taxon>Micromonosporaceae</taxon>
        <taxon>Actinocatenispora</taxon>
    </lineage>
</organism>
<evidence type="ECO:0008006" key="11">
    <source>
        <dbReference type="Google" id="ProtNLM"/>
    </source>
</evidence>
<evidence type="ECO:0000256" key="4">
    <source>
        <dbReference type="ARBA" id="ARBA00023125"/>
    </source>
</evidence>
<dbReference type="Proteomes" id="UP000611640">
    <property type="component" value="Chromosome"/>
</dbReference>
<dbReference type="InterPro" id="IPR013324">
    <property type="entry name" value="RNA_pol_sigma_r3/r4-like"/>
</dbReference>
<dbReference type="InterPro" id="IPR007627">
    <property type="entry name" value="RNA_pol_sigma70_r2"/>
</dbReference>